<dbReference type="InterPro" id="IPR002687">
    <property type="entry name" value="Nop_dom"/>
</dbReference>
<dbReference type="PRINTS" id="PR00380">
    <property type="entry name" value="KINESINHEAVY"/>
</dbReference>
<evidence type="ECO:0000313" key="11">
    <source>
        <dbReference type="Proteomes" id="UP000469452"/>
    </source>
</evidence>
<evidence type="ECO:0000256" key="8">
    <source>
        <dbReference type="SAM" id="MobiDB-lite"/>
    </source>
</evidence>
<comment type="subcellular location">
    <subcellularLocation>
        <location evidence="1">Nucleus</location>
        <location evidence="1">Nucleolus</location>
    </subcellularLocation>
</comment>
<dbReference type="InterPro" id="IPR027417">
    <property type="entry name" value="P-loop_NTPase"/>
</dbReference>
<dbReference type="GO" id="GO:0042254">
    <property type="term" value="P:ribosome biogenesis"/>
    <property type="evidence" value="ECO:0007669"/>
    <property type="project" value="UniProtKB-KW"/>
</dbReference>
<keyword evidence="6" id="KW-0505">Motor protein</keyword>
<dbReference type="SMART" id="SM00931">
    <property type="entry name" value="NOSIC"/>
    <property type="match status" value="1"/>
</dbReference>
<dbReference type="Gene3D" id="1.10.287.4070">
    <property type="match status" value="1"/>
</dbReference>
<evidence type="ECO:0000256" key="5">
    <source>
        <dbReference type="ARBA" id="ARBA00040742"/>
    </source>
</evidence>
<dbReference type="Pfam" id="PF08156">
    <property type="entry name" value="NOP5NT"/>
    <property type="match status" value="1"/>
</dbReference>
<dbReference type="SMART" id="SM00129">
    <property type="entry name" value="KISc"/>
    <property type="match status" value="1"/>
</dbReference>
<reference evidence="10 11" key="1">
    <citation type="submission" date="2019-06" db="EMBL/GenBank/DDBJ databases">
        <title>Genomics analysis of Aphanomyces spp. identifies a new class of oomycete effector associated with host adaptation.</title>
        <authorList>
            <person name="Gaulin E."/>
        </authorList>
    </citation>
    <scope>NUCLEOTIDE SEQUENCE [LARGE SCALE GENOMIC DNA]</scope>
    <source>
        <strain evidence="10 11">E</strain>
    </source>
</reference>
<dbReference type="InterPro" id="IPR001752">
    <property type="entry name" value="Kinesin_motor_dom"/>
</dbReference>
<dbReference type="EMBL" id="VJMI01016570">
    <property type="protein sequence ID" value="KAF0718044.1"/>
    <property type="molecule type" value="Genomic_DNA"/>
</dbReference>
<comment type="similarity">
    <text evidence="2">Belongs to the NOP5/NOP56 family.</text>
</comment>
<dbReference type="InterPro" id="IPR045056">
    <property type="entry name" value="Nop56/Nop58"/>
</dbReference>
<evidence type="ECO:0000256" key="4">
    <source>
        <dbReference type="ARBA" id="ARBA00023242"/>
    </source>
</evidence>
<dbReference type="GO" id="GO:0007018">
    <property type="term" value="P:microtubule-based movement"/>
    <property type="evidence" value="ECO:0007669"/>
    <property type="project" value="InterPro"/>
</dbReference>
<evidence type="ECO:0000256" key="1">
    <source>
        <dbReference type="ARBA" id="ARBA00004604"/>
    </source>
</evidence>
<dbReference type="VEuPathDB" id="FungiDB:H257_05685"/>
<dbReference type="Gene3D" id="3.40.850.10">
    <property type="entry name" value="Kinesin motor domain"/>
    <property type="match status" value="2"/>
</dbReference>
<dbReference type="Proteomes" id="UP000469452">
    <property type="component" value="Unassembled WGS sequence"/>
</dbReference>
<keyword evidence="3" id="KW-0690">Ribosome biogenesis</keyword>
<dbReference type="SUPFAM" id="SSF89124">
    <property type="entry name" value="Nop domain"/>
    <property type="match status" value="1"/>
</dbReference>
<protein>
    <recommendedName>
        <fullName evidence="5">Nucleolar protein 56</fullName>
    </recommendedName>
</protein>
<dbReference type="GO" id="GO:0003777">
    <property type="term" value="F:microtubule motor activity"/>
    <property type="evidence" value="ECO:0007669"/>
    <property type="project" value="InterPro"/>
</dbReference>
<dbReference type="FunFam" id="1.10.287.4070:FF:000002">
    <property type="entry name" value="Nucleolar protein 56"/>
    <property type="match status" value="1"/>
</dbReference>
<evidence type="ECO:0000256" key="6">
    <source>
        <dbReference type="PROSITE-ProRule" id="PRU00283"/>
    </source>
</evidence>
<dbReference type="GO" id="GO:0032040">
    <property type="term" value="C:small-subunit processome"/>
    <property type="evidence" value="ECO:0007669"/>
    <property type="project" value="InterPro"/>
</dbReference>
<evidence type="ECO:0000256" key="3">
    <source>
        <dbReference type="ARBA" id="ARBA00022517"/>
    </source>
</evidence>
<dbReference type="AlphaFoldDB" id="A0A6A4ZXJ0"/>
<dbReference type="PANTHER" id="PTHR10894">
    <property type="entry name" value="NUCLEOLAR PROTEIN 5 NUCLEOLAR PROTEIN NOP5 NOP58"/>
    <property type="match status" value="1"/>
</dbReference>
<feature type="compositionally biased region" description="Polar residues" evidence="8">
    <location>
        <begin position="254"/>
        <end position="266"/>
    </location>
</feature>
<feature type="domain" description="Kinesin motor" evidence="9">
    <location>
        <begin position="578"/>
        <end position="829"/>
    </location>
</feature>
<dbReference type="InterPro" id="IPR036961">
    <property type="entry name" value="Kinesin_motor_dom_sf"/>
</dbReference>
<keyword evidence="6" id="KW-0547">Nucleotide-binding</keyword>
<proteinExistence type="inferred from homology"/>
<evidence type="ECO:0000259" key="9">
    <source>
        <dbReference type="PROSITE" id="PS50067"/>
    </source>
</evidence>
<evidence type="ECO:0000256" key="7">
    <source>
        <dbReference type="SAM" id="Coils"/>
    </source>
</evidence>
<comment type="similarity">
    <text evidence="6">Belongs to the TRAFAC class myosin-kinesin ATPase superfamily. Kinesin family.</text>
</comment>
<feature type="binding site" evidence="6">
    <location>
        <begin position="658"/>
        <end position="665"/>
    </location>
    <ligand>
        <name>ATP</name>
        <dbReference type="ChEBI" id="CHEBI:30616"/>
    </ligand>
</feature>
<evidence type="ECO:0000256" key="2">
    <source>
        <dbReference type="ARBA" id="ARBA00009211"/>
    </source>
</evidence>
<dbReference type="GO" id="GO:0030515">
    <property type="term" value="F:snoRNA binding"/>
    <property type="evidence" value="ECO:0007669"/>
    <property type="project" value="InterPro"/>
</dbReference>
<dbReference type="SUPFAM" id="SSF52540">
    <property type="entry name" value="P-loop containing nucleoside triphosphate hydrolases"/>
    <property type="match status" value="1"/>
</dbReference>
<feature type="coiled-coil region" evidence="7">
    <location>
        <begin position="482"/>
        <end position="564"/>
    </location>
</feature>
<keyword evidence="6" id="KW-0067">ATP-binding</keyword>
<dbReference type="InterPro" id="IPR036070">
    <property type="entry name" value="Nop_dom_sf"/>
</dbReference>
<comment type="caution">
    <text evidence="10">The sequence shown here is derived from an EMBL/GenBank/DDBJ whole genome shotgun (WGS) entry which is preliminary data.</text>
</comment>
<dbReference type="PROSITE" id="PS50067">
    <property type="entry name" value="KINESIN_MOTOR_2"/>
    <property type="match status" value="1"/>
</dbReference>
<dbReference type="Pfam" id="PF00225">
    <property type="entry name" value="Kinesin"/>
    <property type="match status" value="2"/>
</dbReference>
<dbReference type="PANTHER" id="PTHR10894:SF0">
    <property type="entry name" value="NUCLEOLAR PROTEIN 56"/>
    <property type="match status" value="1"/>
</dbReference>
<dbReference type="InterPro" id="IPR012976">
    <property type="entry name" value="NOSIC"/>
</dbReference>
<feature type="non-terminal residue" evidence="10">
    <location>
        <position position="1190"/>
    </location>
</feature>
<accession>A0A6A4ZXJ0</accession>
<evidence type="ECO:0000313" key="10">
    <source>
        <dbReference type="EMBL" id="KAF0718044.1"/>
    </source>
</evidence>
<feature type="region of interest" description="Disordered" evidence="8">
    <location>
        <begin position="244"/>
        <end position="270"/>
    </location>
</feature>
<dbReference type="GO" id="GO:0008017">
    <property type="term" value="F:microtubule binding"/>
    <property type="evidence" value="ECO:0007669"/>
    <property type="project" value="InterPro"/>
</dbReference>
<dbReference type="Pfam" id="PF01798">
    <property type="entry name" value="Nop"/>
    <property type="match status" value="1"/>
</dbReference>
<dbReference type="GO" id="GO:0031428">
    <property type="term" value="C:box C/D methylation guide snoRNP complex"/>
    <property type="evidence" value="ECO:0007669"/>
    <property type="project" value="InterPro"/>
</dbReference>
<keyword evidence="7" id="KW-0175">Coiled coil</keyword>
<organism evidence="10 11">
    <name type="scientific">Aphanomyces astaci</name>
    <name type="common">Crayfish plague agent</name>
    <dbReference type="NCBI Taxonomy" id="112090"/>
    <lineage>
        <taxon>Eukaryota</taxon>
        <taxon>Sar</taxon>
        <taxon>Stramenopiles</taxon>
        <taxon>Oomycota</taxon>
        <taxon>Saprolegniomycetes</taxon>
        <taxon>Saprolegniales</taxon>
        <taxon>Verrucalvaceae</taxon>
        <taxon>Aphanomyces</taxon>
    </lineage>
</organism>
<dbReference type="GO" id="GO:0005524">
    <property type="term" value="F:ATP binding"/>
    <property type="evidence" value="ECO:0007669"/>
    <property type="project" value="UniProtKB-UniRule"/>
</dbReference>
<sequence length="1190" mass="130496">MSDVHGLQAILRQATTDMAHTQAMYDDLMVTSQVAAVLATVVCDVVDTIQPTSRTSAKVLPFPSKMAAAFHHGTKWKSIVALEPPQEYAHLIACEMDMEVLKTQLDTLKGRGFIRELILQYIYIYIAKYRWQSTAVFQTKTAAKQRIKDWLNDFQAKYNRDPTLTDKAQVLKHKPVKDLYVAFKQAEDDHARLKQDTATAKAAYDLKVAEVETLQGSGNMRQFPHHTLVAHLRTALDDAQAKVDALQSRLKTPPSIQEPHSSNYPSVQELRPQPLQGDVDGSGLGAAVQRAKAAIEAGKVAWNQGDKAGCNVILLSACHAIAPTNVPGGDVVALAVAEAATVVPAKGAVVLRKALDAFVAGHPNADSAVAAHQLATTPPVQAKAQRNTNTLATGSDGSANSTKVANEYKQKLKVVESKWKADRVKLNQLEQALTKANNAGGKGGSDGGDAVSDRVWTKKLADAEKKAQKVVDDLQTQSTRQITALRTELVQASATVSDLTNQVQELTTTVAALRTQTARLSQLEKDMVGLQAEAATAATLTTNLNTLTQQYATLESQYKEEQALRKKYYNTIEDMKGKIRVYCRCRPMSSSELDRNCHSCVRFLDDFTLEVDTARGPRSFTYDAVFNPSHTQDHVFEDTKHLLQSALDGYNVCIFAYGQTGSGKTFTMTGGGTDSHPGITKRLIELMFALQESQASNQSISYEASMLELYNDQLIDLLAQLDPAYKEDKALKLDIKKNEKGMVVVTNAASKACTSAHQTLRMFDDMKYLLCRVAANKKRQVGSTKMNAESSRSHSVFTVLIHNYNKTTKQLTQLMQDSLGGNAKTLMFVNISPADYNQEETQTSLSYASRVKLITNQANKTSDSEEVAKLKAIIKQLKAGSVVDDDVAASEGDSASFVLFESASGYALFEVVESEQIAVLLDQVQQGVQDLGKFGAAVKLKAFSPFVSAESALENINAISEGLVTDDLQAFLELNLPKAKKSKSAAVTLGVSDKGLAQSITDALHLSVNTNETTLEVLRGVRLHFAKFIKELDHGVWSKAQLGLGHSYSRAKVKFNVNRADNMIIQAIALLDQLDKDINTFAMRVREWYSWHFPELLKIVPDNYVYARCAAFIQHRTSLSEESVEELSKLTMDEDKAAAIVAASRTSMGMDMSELDMLNVANFTSRLIGLAEYRQQLHAYLHSKMGQVAP</sequence>
<dbReference type="InterPro" id="IPR012974">
    <property type="entry name" value="NOP58/56_N"/>
</dbReference>
<keyword evidence="4" id="KW-0539">Nucleus</keyword>
<gene>
    <name evidence="10" type="ORF">AaE_010727</name>
</gene>
<name>A0A6A4ZXJ0_APHAT</name>